<dbReference type="OrthoDB" id="126860at2"/>
<protein>
    <submittedName>
        <fullName evidence="1">Uncharacterized protein</fullName>
    </submittedName>
</protein>
<evidence type="ECO:0000313" key="1">
    <source>
        <dbReference type="EMBL" id="ADW70343.1"/>
    </source>
</evidence>
<dbReference type="HOGENOM" id="CLU_2954055_0_0_0"/>
<proteinExistence type="predicted"/>
<dbReference type="RefSeq" id="WP_013581655.1">
    <property type="nucleotide sequence ID" value="NC_015064.1"/>
</dbReference>
<organism evidence="2">
    <name type="scientific">Granulicella tundricola (strain ATCC BAA-1859 / DSM 23138 / MP5ACTX9)</name>
    <dbReference type="NCBI Taxonomy" id="1198114"/>
    <lineage>
        <taxon>Bacteria</taxon>
        <taxon>Pseudomonadati</taxon>
        <taxon>Acidobacteriota</taxon>
        <taxon>Terriglobia</taxon>
        <taxon>Terriglobales</taxon>
        <taxon>Acidobacteriaceae</taxon>
        <taxon>Granulicella</taxon>
    </lineage>
</organism>
<dbReference type="EMBL" id="CP002480">
    <property type="protein sequence ID" value="ADW70343.1"/>
    <property type="molecule type" value="Genomic_DNA"/>
</dbReference>
<dbReference type="PaxDb" id="1198114-AciX9_3335"/>
<reference evidence="2" key="1">
    <citation type="submission" date="2011-01" db="EMBL/GenBank/DDBJ databases">
        <title>Complete sequence of chromosome of Acidobacterium sp. MP5ACTX9.</title>
        <authorList>
            <consortium name="US DOE Joint Genome Institute"/>
            <person name="Lucas S."/>
            <person name="Copeland A."/>
            <person name="Lapidus A."/>
            <person name="Cheng J.-F."/>
            <person name="Goodwin L."/>
            <person name="Pitluck S."/>
            <person name="Teshima H."/>
            <person name="Detter J.C."/>
            <person name="Han C."/>
            <person name="Tapia R."/>
            <person name="Land M."/>
            <person name="Hauser L."/>
            <person name="Kyrpides N."/>
            <person name="Ivanova N."/>
            <person name="Ovchinnikova G."/>
            <person name="Pagani I."/>
            <person name="Rawat S.R."/>
            <person name="Mannisto M."/>
            <person name="Haggblom M.M."/>
            <person name="Woyke T."/>
        </authorList>
    </citation>
    <scope>NUCLEOTIDE SEQUENCE [LARGE SCALE GENOMIC DNA]</scope>
    <source>
        <strain evidence="2">MP5ACTX9</strain>
    </source>
</reference>
<keyword evidence="2" id="KW-1185">Reference proteome</keyword>
<dbReference type="AlphaFoldDB" id="E8X2P6"/>
<gene>
    <name evidence="1" type="ordered locus">AciX9_3335</name>
</gene>
<sequence>MKLVYIGGYYINPNNVMYVSRRFSQADPKKPLAQVHFVNGAVLDLEMNPSECAQELEKA</sequence>
<evidence type="ECO:0000313" key="2">
    <source>
        <dbReference type="Proteomes" id="UP000000343"/>
    </source>
</evidence>
<dbReference type="Proteomes" id="UP000000343">
    <property type="component" value="Chromosome"/>
</dbReference>
<accession>E8X2P6</accession>
<name>E8X2P6_GRATM</name>
<dbReference type="KEGG" id="acm:AciX9_3335"/>